<dbReference type="PANTHER" id="PTHR30290">
    <property type="entry name" value="PERIPLASMIC BINDING COMPONENT OF ABC TRANSPORTER"/>
    <property type="match status" value="1"/>
</dbReference>
<dbReference type="InterPro" id="IPR030678">
    <property type="entry name" value="Peptide/Ni-bd"/>
</dbReference>
<dbReference type="Pfam" id="PF00496">
    <property type="entry name" value="SBP_bac_5"/>
    <property type="match status" value="1"/>
</dbReference>
<dbReference type="CDD" id="cd00995">
    <property type="entry name" value="PBP2_NikA_DppA_OppA_like"/>
    <property type="match status" value="1"/>
</dbReference>
<dbReference type="GO" id="GO:0015833">
    <property type="term" value="P:peptide transport"/>
    <property type="evidence" value="ECO:0007669"/>
    <property type="project" value="TreeGrafter"/>
</dbReference>
<dbReference type="PATRIC" id="fig|1273125.3.peg.3702"/>
<dbReference type="PIRSF" id="PIRSF002741">
    <property type="entry name" value="MppA"/>
    <property type="match status" value="1"/>
</dbReference>
<dbReference type="PANTHER" id="PTHR30290:SF83">
    <property type="entry name" value="ABC TRANSPORTER SUBSTRATE-BINDING PROTEIN"/>
    <property type="match status" value="1"/>
</dbReference>
<dbReference type="GO" id="GO:0043190">
    <property type="term" value="C:ATP-binding cassette (ABC) transporter complex"/>
    <property type="evidence" value="ECO:0007669"/>
    <property type="project" value="InterPro"/>
</dbReference>
<feature type="domain" description="Solute-binding protein family 5" evidence="2">
    <location>
        <begin position="92"/>
        <end position="472"/>
    </location>
</feature>
<protein>
    <submittedName>
        <fullName evidence="3">ABC oligopeptide transporter</fullName>
    </submittedName>
</protein>
<comment type="caution">
    <text evidence="3">The sequence shown here is derived from an EMBL/GenBank/DDBJ whole genome shotgun (WGS) entry which is preliminary data.</text>
</comment>
<dbReference type="Gene3D" id="3.90.76.10">
    <property type="entry name" value="Dipeptide-binding Protein, Domain 1"/>
    <property type="match status" value="1"/>
</dbReference>
<reference evidence="3 4" key="1">
    <citation type="journal article" date="2013" name="Genome Announc.">
        <title>Draft Genome Sequence of Rhodococcus rhodnii Strain LMG5362, a Symbiont of Rhodnius prolixus (Hemiptera, Reduviidae, Triatominae), the Principle Vector of Trypanosoma cruzi.</title>
        <authorList>
            <person name="Pachebat J.A."/>
            <person name="van Keulen G."/>
            <person name="Whitten M.M."/>
            <person name="Girdwood S."/>
            <person name="Del Sol R."/>
            <person name="Dyson P.J."/>
            <person name="Facey P.D."/>
        </authorList>
    </citation>
    <scope>NUCLEOTIDE SEQUENCE [LARGE SCALE GENOMIC DNA]</scope>
    <source>
        <strain evidence="3 4">LMG 5362</strain>
    </source>
</reference>
<dbReference type="Proteomes" id="UP000013525">
    <property type="component" value="Unassembled WGS sequence"/>
</dbReference>
<feature type="chain" id="PRO_5039680557" evidence="1">
    <location>
        <begin position="30"/>
        <end position="549"/>
    </location>
</feature>
<proteinExistence type="predicted"/>
<dbReference type="EMBL" id="APMY01000117">
    <property type="protein sequence ID" value="EOM74809.1"/>
    <property type="molecule type" value="Genomic_DNA"/>
</dbReference>
<dbReference type="InterPro" id="IPR039424">
    <property type="entry name" value="SBP_5"/>
</dbReference>
<dbReference type="InterPro" id="IPR000914">
    <property type="entry name" value="SBP_5_dom"/>
</dbReference>
<dbReference type="eggNOG" id="COG4166">
    <property type="taxonomic scope" value="Bacteria"/>
</dbReference>
<sequence length="549" mass="58874">MNDSGGSTLRITRVAAALVAAGLAAGTLAACTSGDDGGNGGGGDGSAIINAYGGEPQNPLIPTNTSENMGGRVVDVLFAGLVSYDAEGNTENEVAESIETEDGQNFTVTLKDGWTFTNGEPVTAASFVDAWNYGALSTNAQLQGSFFDPIQGYDEVAAENPTVDTMSGLQVVDEKTFTIELKQPEAAFPERLGFAAYYPLPAAAFEDMEAFGENPIGNGPYMMAGEGAWQHNVRIDTVVNPDYDGNRKAVNGGVAFIMYSSLDTAYTDLLADNVDVLEVVPPSAVTTYQSDLPDRNVNQPSATIETVTIPQNLPHFSGEEGVLRREAISKAIDRDLVTEQIYNNTRTPAKDFTSQALPGWTDSLEGVDKVEFDAEGAKELWAQADAIAPFSGTFEIAYNGDGGHKEWVDAVTNSIRNTLGIQAQGKEIATFAQLRTEATNRTIGSAFRSGWQGDYPQQYGFLAQNYQTGGSSNDGDYSNPEFDRLLRESAGATDADQQQQLTNQAQEILLNDLPAVPLWYRNAAGAWSNNVSDVQIDWQGIPVYNEMTK</sequence>
<gene>
    <name evidence="3" type="ORF">Rrhod_3890</name>
</gene>
<evidence type="ECO:0000256" key="1">
    <source>
        <dbReference type="SAM" id="SignalP"/>
    </source>
</evidence>
<evidence type="ECO:0000313" key="4">
    <source>
        <dbReference type="Proteomes" id="UP000013525"/>
    </source>
</evidence>
<keyword evidence="1" id="KW-0732">Signal</keyword>
<dbReference type="GO" id="GO:1904680">
    <property type="term" value="F:peptide transmembrane transporter activity"/>
    <property type="evidence" value="ECO:0007669"/>
    <property type="project" value="TreeGrafter"/>
</dbReference>
<keyword evidence="4" id="KW-1185">Reference proteome</keyword>
<dbReference type="Gene3D" id="3.40.190.10">
    <property type="entry name" value="Periplasmic binding protein-like II"/>
    <property type="match status" value="1"/>
</dbReference>
<feature type="signal peptide" evidence="1">
    <location>
        <begin position="1"/>
        <end position="29"/>
    </location>
</feature>
<dbReference type="SUPFAM" id="SSF53850">
    <property type="entry name" value="Periplasmic binding protein-like II"/>
    <property type="match status" value="1"/>
</dbReference>
<accession>R7WLG0</accession>
<dbReference type="AlphaFoldDB" id="R7WLG0"/>
<evidence type="ECO:0000313" key="3">
    <source>
        <dbReference type="EMBL" id="EOM74809.1"/>
    </source>
</evidence>
<evidence type="ECO:0000259" key="2">
    <source>
        <dbReference type="Pfam" id="PF00496"/>
    </source>
</evidence>
<dbReference type="Gene3D" id="3.10.105.10">
    <property type="entry name" value="Dipeptide-binding Protein, Domain 3"/>
    <property type="match status" value="1"/>
</dbReference>
<dbReference type="GO" id="GO:0042597">
    <property type="term" value="C:periplasmic space"/>
    <property type="evidence" value="ECO:0007669"/>
    <property type="project" value="UniProtKB-ARBA"/>
</dbReference>
<organism evidence="3 4">
    <name type="scientific">Rhodococcus rhodnii LMG 5362</name>
    <dbReference type="NCBI Taxonomy" id="1273125"/>
    <lineage>
        <taxon>Bacteria</taxon>
        <taxon>Bacillati</taxon>
        <taxon>Actinomycetota</taxon>
        <taxon>Actinomycetes</taxon>
        <taxon>Mycobacteriales</taxon>
        <taxon>Nocardiaceae</taxon>
        <taxon>Rhodococcus</taxon>
    </lineage>
</organism>
<name>R7WLG0_9NOCA</name>